<dbReference type="Proteomes" id="UP000799753">
    <property type="component" value="Unassembled WGS sequence"/>
</dbReference>
<sequence>MQTSNTADRLEAFNTEAQKAAKEYECLYGALRTVEMDADDLPEDSTEANFVAGGQAIVNLTTRFLTRLAAVACGRQDWNAPTLVLIRQDQARKTVALWIAREGAVQAGNGVLWHQLADLLTRIHDWSMPTDQLWYFILDCFRGRLASYVKAMRPLLEQCSEILDDLTTQNFGILNEPESKSDIEVGDRLTRLRSHVCATPVEKLDRNAYIAIIRTAFELHGLPYIKDRLRPILGSMFARKLFRYIQLLAYPRRCFNTAVRTTRTLETFSKVTIRTGYPSFKPITASPPPPPNTSSPSIIFEKCKHKQAFQASAPPTVDLTTKLLNRARIYLPPSDHHLSYRELLPADKRATFLLAAVLLDKQNPDPEWDSYHLFGYSACSNEHEVQLLGGLLSQILTQSGNKVAVFDGLWRAVSNNSLASFLDSQGWSSFRSHIPYLDGFLRTRPKDRESVWRLLQFTRTSSTDPIPCLIRDYGFQFCRTREEVVALRNIYAVVLAGLRPLLLHHACVSGQLLEAVLSTGVTVRGKQRRWFGNRNEGVGVGYEGLGSGTLFGKGLFRGVSRRGAVVVGDC</sequence>
<accession>A0A6A6S3C5</accession>
<dbReference type="AlphaFoldDB" id="A0A6A6S3C5"/>
<gene>
    <name evidence="1" type="ORF">P280DRAFT_549681</name>
</gene>
<evidence type="ECO:0000313" key="2">
    <source>
        <dbReference type="Proteomes" id="UP000799753"/>
    </source>
</evidence>
<dbReference type="EMBL" id="MU006784">
    <property type="protein sequence ID" value="KAF2640898.1"/>
    <property type="molecule type" value="Genomic_DNA"/>
</dbReference>
<evidence type="ECO:0000313" key="1">
    <source>
        <dbReference type="EMBL" id="KAF2640898.1"/>
    </source>
</evidence>
<organism evidence="1 2">
    <name type="scientific">Massarina eburnea CBS 473.64</name>
    <dbReference type="NCBI Taxonomy" id="1395130"/>
    <lineage>
        <taxon>Eukaryota</taxon>
        <taxon>Fungi</taxon>
        <taxon>Dikarya</taxon>
        <taxon>Ascomycota</taxon>
        <taxon>Pezizomycotina</taxon>
        <taxon>Dothideomycetes</taxon>
        <taxon>Pleosporomycetidae</taxon>
        <taxon>Pleosporales</taxon>
        <taxon>Massarineae</taxon>
        <taxon>Massarinaceae</taxon>
        <taxon>Massarina</taxon>
    </lineage>
</organism>
<proteinExistence type="predicted"/>
<name>A0A6A6S3C5_9PLEO</name>
<keyword evidence="2" id="KW-1185">Reference proteome</keyword>
<dbReference type="OrthoDB" id="4851849at2759"/>
<reference evidence="1" key="1">
    <citation type="journal article" date="2020" name="Stud. Mycol.">
        <title>101 Dothideomycetes genomes: a test case for predicting lifestyles and emergence of pathogens.</title>
        <authorList>
            <person name="Haridas S."/>
            <person name="Albert R."/>
            <person name="Binder M."/>
            <person name="Bloem J."/>
            <person name="Labutti K."/>
            <person name="Salamov A."/>
            <person name="Andreopoulos B."/>
            <person name="Baker S."/>
            <person name="Barry K."/>
            <person name="Bills G."/>
            <person name="Bluhm B."/>
            <person name="Cannon C."/>
            <person name="Castanera R."/>
            <person name="Culley D."/>
            <person name="Daum C."/>
            <person name="Ezra D."/>
            <person name="Gonzalez J."/>
            <person name="Henrissat B."/>
            <person name="Kuo A."/>
            <person name="Liang C."/>
            <person name="Lipzen A."/>
            <person name="Lutzoni F."/>
            <person name="Magnuson J."/>
            <person name="Mondo S."/>
            <person name="Nolan M."/>
            <person name="Ohm R."/>
            <person name="Pangilinan J."/>
            <person name="Park H.-J."/>
            <person name="Ramirez L."/>
            <person name="Alfaro M."/>
            <person name="Sun H."/>
            <person name="Tritt A."/>
            <person name="Yoshinaga Y."/>
            <person name="Zwiers L.-H."/>
            <person name="Turgeon B."/>
            <person name="Goodwin S."/>
            <person name="Spatafora J."/>
            <person name="Crous P."/>
            <person name="Grigoriev I."/>
        </authorList>
    </citation>
    <scope>NUCLEOTIDE SEQUENCE</scope>
    <source>
        <strain evidence="1">CBS 473.64</strain>
    </source>
</reference>
<protein>
    <submittedName>
        <fullName evidence="1">Uncharacterized protein</fullName>
    </submittedName>
</protein>